<gene>
    <name evidence="2" type="ORF">ASPACDRAFT_64204</name>
</gene>
<feature type="compositionally biased region" description="Low complexity" evidence="1">
    <location>
        <begin position="141"/>
        <end position="157"/>
    </location>
</feature>
<sequence>MKYFHPAPIFSYQYFILTHPQHRDDATPRRRTASLACNLHQRQQATDRRQEQEEEEVATLGHLAVVVIAITILGACLGTQLKKHPKATPMRLGNGTSESTTDLEGAGHQAGVADNHNHDHDHNKNYTSGDGIPRVGLPNRGVPSGSSLPQSGGPVVPVNPAPVNTMARVRPIIPTNPPTTTLQFLLNQIYTILPIPQIIPNIPIPNTPQPTNPAPNPENPNNPPRPATTTATTNLLTPLPMTTPEEQCTTLYGITYTFYGYPDNDPPGAAIAYECPGRGTTAGGTGTYDDPLTFATAPGEFELCEVIYSPYLQKYLIHEDYCESCTRHWPHMWHVDVWLGGDSVGAAAEQLSCEARLTPELESQSVVRGPRGDLPVDGTTFYAGGYSACGVEHVYHAAGAEDYC</sequence>
<protein>
    <submittedName>
        <fullName evidence="2">Uncharacterized protein</fullName>
    </submittedName>
</protein>
<feature type="region of interest" description="Disordered" evidence="1">
    <location>
        <begin position="85"/>
        <end position="157"/>
    </location>
</feature>
<dbReference type="Proteomes" id="UP000184546">
    <property type="component" value="Unassembled WGS sequence"/>
</dbReference>
<feature type="compositionally biased region" description="Pro residues" evidence="1">
    <location>
        <begin position="203"/>
        <end position="226"/>
    </location>
</feature>
<dbReference type="AlphaFoldDB" id="A0A1L9WHU8"/>
<organism evidence="2 3">
    <name type="scientific">Aspergillus aculeatus (strain ATCC 16872 / CBS 172.66 / WB 5094)</name>
    <dbReference type="NCBI Taxonomy" id="690307"/>
    <lineage>
        <taxon>Eukaryota</taxon>
        <taxon>Fungi</taxon>
        <taxon>Dikarya</taxon>
        <taxon>Ascomycota</taxon>
        <taxon>Pezizomycotina</taxon>
        <taxon>Eurotiomycetes</taxon>
        <taxon>Eurotiomycetidae</taxon>
        <taxon>Eurotiales</taxon>
        <taxon>Aspergillaceae</taxon>
        <taxon>Aspergillus</taxon>
        <taxon>Aspergillus subgen. Circumdati</taxon>
    </lineage>
</organism>
<dbReference type="RefSeq" id="XP_020052063.1">
    <property type="nucleotide sequence ID" value="XM_020203975.1"/>
</dbReference>
<feature type="region of interest" description="Disordered" evidence="1">
    <location>
        <begin position="203"/>
        <end position="240"/>
    </location>
</feature>
<dbReference type="EMBL" id="KV878988">
    <property type="protein sequence ID" value="OJJ95723.1"/>
    <property type="molecule type" value="Genomic_DNA"/>
</dbReference>
<feature type="compositionally biased region" description="Basic and acidic residues" evidence="1">
    <location>
        <begin position="115"/>
        <end position="124"/>
    </location>
</feature>
<reference evidence="3" key="1">
    <citation type="journal article" date="2017" name="Genome Biol.">
        <title>Comparative genomics reveals high biological diversity and specific adaptations in the industrially and medically important fungal genus Aspergillus.</title>
        <authorList>
            <person name="de Vries R.P."/>
            <person name="Riley R."/>
            <person name="Wiebenga A."/>
            <person name="Aguilar-Osorio G."/>
            <person name="Amillis S."/>
            <person name="Uchima C.A."/>
            <person name="Anderluh G."/>
            <person name="Asadollahi M."/>
            <person name="Askin M."/>
            <person name="Barry K."/>
            <person name="Battaglia E."/>
            <person name="Bayram O."/>
            <person name="Benocci T."/>
            <person name="Braus-Stromeyer S.A."/>
            <person name="Caldana C."/>
            <person name="Canovas D."/>
            <person name="Cerqueira G.C."/>
            <person name="Chen F."/>
            <person name="Chen W."/>
            <person name="Choi C."/>
            <person name="Clum A."/>
            <person name="Dos Santos R.A."/>
            <person name="Damasio A.R."/>
            <person name="Diallinas G."/>
            <person name="Emri T."/>
            <person name="Fekete E."/>
            <person name="Flipphi M."/>
            <person name="Freyberg S."/>
            <person name="Gallo A."/>
            <person name="Gournas C."/>
            <person name="Habgood R."/>
            <person name="Hainaut M."/>
            <person name="Harispe M.L."/>
            <person name="Henrissat B."/>
            <person name="Hilden K.S."/>
            <person name="Hope R."/>
            <person name="Hossain A."/>
            <person name="Karabika E."/>
            <person name="Karaffa L."/>
            <person name="Karanyi Z."/>
            <person name="Krasevec N."/>
            <person name="Kuo A."/>
            <person name="Kusch H."/>
            <person name="LaButti K."/>
            <person name="Lagendijk E.L."/>
            <person name="Lapidus A."/>
            <person name="Levasseur A."/>
            <person name="Lindquist E."/>
            <person name="Lipzen A."/>
            <person name="Logrieco A.F."/>
            <person name="MacCabe A."/>
            <person name="Maekelae M.R."/>
            <person name="Malavazi I."/>
            <person name="Melin P."/>
            <person name="Meyer V."/>
            <person name="Mielnichuk N."/>
            <person name="Miskei M."/>
            <person name="Molnar A.P."/>
            <person name="Mule G."/>
            <person name="Ngan C.Y."/>
            <person name="Orejas M."/>
            <person name="Orosz E."/>
            <person name="Ouedraogo J.P."/>
            <person name="Overkamp K.M."/>
            <person name="Park H.-S."/>
            <person name="Perrone G."/>
            <person name="Piumi F."/>
            <person name="Punt P.J."/>
            <person name="Ram A.F."/>
            <person name="Ramon A."/>
            <person name="Rauscher S."/>
            <person name="Record E."/>
            <person name="Riano-Pachon D.M."/>
            <person name="Robert V."/>
            <person name="Roehrig J."/>
            <person name="Ruller R."/>
            <person name="Salamov A."/>
            <person name="Salih N.S."/>
            <person name="Samson R.A."/>
            <person name="Sandor E."/>
            <person name="Sanguinetti M."/>
            <person name="Schuetze T."/>
            <person name="Sepcic K."/>
            <person name="Shelest E."/>
            <person name="Sherlock G."/>
            <person name="Sophianopoulou V."/>
            <person name="Squina F.M."/>
            <person name="Sun H."/>
            <person name="Susca A."/>
            <person name="Todd R.B."/>
            <person name="Tsang A."/>
            <person name="Unkles S.E."/>
            <person name="van de Wiele N."/>
            <person name="van Rossen-Uffink D."/>
            <person name="Oliveira J.V."/>
            <person name="Vesth T.C."/>
            <person name="Visser J."/>
            <person name="Yu J.-H."/>
            <person name="Zhou M."/>
            <person name="Andersen M.R."/>
            <person name="Archer D.B."/>
            <person name="Baker S.E."/>
            <person name="Benoit I."/>
            <person name="Brakhage A.A."/>
            <person name="Braus G.H."/>
            <person name="Fischer R."/>
            <person name="Frisvad J.C."/>
            <person name="Goldman G.H."/>
            <person name="Houbraken J."/>
            <person name="Oakley B."/>
            <person name="Pocsi I."/>
            <person name="Scazzocchio C."/>
            <person name="Seiboth B."/>
            <person name="vanKuyk P.A."/>
            <person name="Wortman J."/>
            <person name="Dyer P.S."/>
            <person name="Grigoriev I.V."/>
        </authorList>
    </citation>
    <scope>NUCLEOTIDE SEQUENCE [LARGE SCALE GENOMIC DNA]</scope>
    <source>
        <strain evidence="3">ATCC 16872 / CBS 172.66 / WB 5094</strain>
    </source>
</reference>
<name>A0A1L9WHU8_ASPA1</name>
<evidence type="ECO:0000313" key="3">
    <source>
        <dbReference type="Proteomes" id="UP000184546"/>
    </source>
</evidence>
<keyword evidence="3" id="KW-1185">Reference proteome</keyword>
<evidence type="ECO:0000256" key="1">
    <source>
        <dbReference type="SAM" id="MobiDB-lite"/>
    </source>
</evidence>
<dbReference type="VEuPathDB" id="FungiDB:ASPACDRAFT_64204"/>
<proteinExistence type="predicted"/>
<dbReference type="GeneID" id="30977789"/>
<feature type="compositionally biased region" description="Low complexity" evidence="1">
    <location>
        <begin position="227"/>
        <end position="240"/>
    </location>
</feature>
<evidence type="ECO:0000313" key="2">
    <source>
        <dbReference type="EMBL" id="OJJ95723.1"/>
    </source>
</evidence>
<accession>A0A1L9WHU8</accession>
<dbReference type="OrthoDB" id="5332384at2759"/>